<sequence>MSSFLLSSETFHSHHKSQHLSPSLGSYRGGSLPNVNQIGNNSIDLQGALISLEDMKQGRDHSVSDRMHRERGRQGSPHRARQFPFEKHIDVSPYGLAAYLSPPSDTNWRRTNSDSALHQSATNPQENFYVLNTSPARRVHDMDSGVIHNSYNNHLKEYWDVRKLPQQEGGLSPPSPHARPKSCEVPDI</sequence>
<dbReference type="Pfam" id="PF12885">
    <property type="entry name" value="TORC_M"/>
    <property type="match status" value="1"/>
</dbReference>
<feature type="region of interest" description="Disordered" evidence="1">
    <location>
        <begin position="165"/>
        <end position="188"/>
    </location>
</feature>
<dbReference type="RefSeq" id="XP_013792215.1">
    <property type="nucleotide sequence ID" value="XM_013936761.2"/>
</dbReference>
<protein>
    <submittedName>
        <fullName evidence="4">CREB-regulated transcription coactivator 1-like</fullName>
    </submittedName>
</protein>
<evidence type="ECO:0000313" key="3">
    <source>
        <dbReference type="Proteomes" id="UP000694941"/>
    </source>
</evidence>
<dbReference type="GeneID" id="106476088"/>
<feature type="compositionally biased region" description="Basic and acidic residues" evidence="1">
    <location>
        <begin position="57"/>
        <end position="68"/>
    </location>
</feature>
<feature type="non-terminal residue" evidence="4">
    <location>
        <position position="188"/>
    </location>
</feature>
<feature type="region of interest" description="Disordered" evidence="1">
    <location>
        <begin position="57"/>
        <end position="81"/>
    </location>
</feature>
<dbReference type="InterPro" id="IPR024786">
    <property type="entry name" value="TORC"/>
</dbReference>
<evidence type="ECO:0000256" key="1">
    <source>
        <dbReference type="SAM" id="MobiDB-lite"/>
    </source>
</evidence>
<dbReference type="InterPro" id="IPR024784">
    <property type="entry name" value="TORC_M"/>
</dbReference>
<dbReference type="Proteomes" id="UP000694941">
    <property type="component" value="Unplaced"/>
</dbReference>
<organism evidence="3 4">
    <name type="scientific">Limulus polyphemus</name>
    <name type="common">Atlantic horseshoe crab</name>
    <dbReference type="NCBI Taxonomy" id="6850"/>
    <lineage>
        <taxon>Eukaryota</taxon>
        <taxon>Metazoa</taxon>
        <taxon>Ecdysozoa</taxon>
        <taxon>Arthropoda</taxon>
        <taxon>Chelicerata</taxon>
        <taxon>Merostomata</taxon>
        <taxon>Xiphosura</taxon>
        <taxon>Limulidae</taxon>
        <taxon>Limulus</taxon>
    </lineage>
</organism>
<evidence type="ECO:0000259" key="2">
    <source>
        <dbReference type="Pfam" id="PF12885"/>
    </source>
</evidence>
<dbReference type="PANTHER" id="PTHR13589">
    <property type="entry name" value="CREB-REGULATED TRANSCRIPTION COACTIVATOR"/>
    <property type="match status" value="1"/>
</dbReference>
<reference evidence="4" key="1">
    <citation type="submission" date="2025-08" db="UniProtKB">
        <authorList>
            <consortium name="RefSeq"/>
        </authorList>
    </citation>
    <scope>IDENTIFICATION</scope>
    <source>
        <tissue evidence="4">Muscle</tissue>
    </source>
</reference>
<keyword evidence="3" id="KW-1185">Reference proteome</keyword>
<dbReference type="PANTHER" id="PTHR13589:SF15">
    <property type="entry name" value="CREB-REGULATED TRANSCRIPTION COACTIVATOR, ISOFORM B"/>
    <property type="match status" value="1"/>
</dbReference>
<feature type="domain" description="Transducer of regulated CREB activity middle" evidence="2">
    <location>
        <begin position="110"/>
        <end position="188"/>
    </location>
</feature>
<proteinExistence type="predicted"/>
<name>A0ABM1C0Q6_LIMPO</name>
<evidence type="ECO:0000313" key="4">
    <source>
        <dbReference type="RefSeq" id="XP_013792215.1"/>
    </source>
</evidence>
<accession>A0ABM1C0Q6</accession>
<gene>
    <name evidence="4" type="primary">LOC106476088</name>
</gene>